<dbReference type="Proteomes" id="UP000548582">
    <property type="component" value="Unassembled WGS sequence"/>
</dbReference>
<keyword evidence="1" id="KW-1133">Transmembrane helix</keyword>
<dbReference type="NCBIfam" id="TIGR03940">
    <property type="entry name" value="PGA_PgaD"/>
    <property type="match status" value="1"/>
</dbReference>
<keyword evidence="1" id="KW-0472">Membrane</keyword>
<comment type="caution">
    <text evidence="2">The sequence shown here is derived from an EMBL/GenBank/DDBJ whole genome shotgun (WGS) entry which is preliminary data.</text>
</comment>
<proteinExistence type="predicted"/>
<dbReference type="AlphaFoldDB" id="A0A848EGA8"/>
<keyword evidence="1" id="KW-0812">Transmembrane</keyword>
<evidence type="ECO:0000313" key="3">
    <source>
        <dbReference type="Proteomes" id="UP000548582"/>
    </source>
</evidence>
<keyword evidence="3" id="KW-1185">Reference proteome</keyword>
<sequence>MDQPGPGVPLMATHFDPPLILDAASRPRWARIRDAVLTALLWLGWLYLLMAAVGTLWMPPFVQHMLPVSPPEHPLEVLRIALINVMVASVVCAWMFVRVLFERRRFAGDDRRLGFAPPSDAAVAAALSLPSADLTAWRGAKRLVVHHDESGRVVRAETGT</sequence>
<gene>
    <name evidence="2" type="primary">pgaD</name>
    <name evidence="2" type="ORF">GWK16_17520</name>
</gene>
<dbReference type="Pfam" id="PF13994">
    <property type="entry name" value="PgaD"/>
    <property type="match status" value="1"/>
</dbReference>
<accession>A0A848EGA8</accession>
<dbReference type="InterPro" id="IPR023829">
    <property type="entry name" value="PGA_PgaD"/>
</dbReference>
<name>A0A848EGA8_9PROT</name>
<organism evidence="2 3">
    <name type="scientific">Neoroseomonas marina</name>
    <dbReference type="NCBI Taxonomy" id="1232220"/>
    <lineage>
        <taxon>Bacteria</taxon>
        <taxon>Pseudomonadati</taxon>
        <taxon>Pseudomonadota</taxon>
        <taxon>Alphaproteobacteria</taxon>
        <taxon>Acetobacterales</taxon>
        <taxon>Acetobacteraceae</taxon>
        <taxon>Neoroseomonas</taxon>
    </lineage>
</organism>
<feature type="transmembrane region" description="Helical" evidence="1">
    <location>
        <begin position="35"/>
        <end position="57"/>
    </location>
</feature>
<dbReference type="GO" id="GO:0043709">
    <property type="term" value="P:cell adhesion involved in single-species biofilm formation"/>
    <property type="evidence" value="ECO:0007669"/>
    <property type="project" value="InterPro"/>
</dbReference>
<protein>
    <submittedName>
        <fullName evidence="2">Poly-beta-1,6-N-acetyl-D-glucosamine biosynthesis protein PgaD</fullName>
    </submittedName>
</protein>
<reference evidence="2 3" key="1">
    <citation type="submission" date="2020-03" db="EMBL/GenBank/DDBJ databases">
        <authorList>
            <person name="Sun Q."/>
        </authorList>
    </citation>
    <scope>NUCLEOTIDE SEQUENCE [LARGE SCALE GENOMIC DNA]</scope>
    <source>
        <strain evidence="2 3">JC162</strain>
    </source>
</reference>
<evidence type="ECO:0000313" key="2">
    <source>
        <dbReference type="EMBL" id="NMJ43052.1"/>
    </source>
</evidence>
<feature type="transmembrane region" description="Helical" evidence="1">
    <location>
        <begin position="77"/>
        <end position="101"/>
    </location>
</feature>
<evidence type="ECO:0000256" key="1">
    <source>
        <dbReference type="SAM" id="Phobius"/>
    </source>
</evidence>
<dbReference type="EMBL" id="JABBKX010000006">
    <property type="protein sequence ID" value="NMJ43052.1"/>
    <property type="molecule type" value="Genomic_DNA"/>
</dbReference>